<keyword evidence="5" id="KW-0210">Decarboxylase</keyword>
<evidence type="ECO:0000256" key="9">
    <source>
        <dbReference type="PIRSR" id="PIRSR036565-2"/>
    </source>
</evidence>
<evidence type="ECO:0000313" key="15">
    <source>
        <dbReference type="Proteomes" id="UP000187280"/>
    </source>
</evidence>
<dbReference type="InterPro" id="IPR000399">
    <property type="entry name" value="TPP-bd_CS"/>
</dbReference>
<evidence type="ECO:0000256" key="7">
    <source>
        <dbReference type="ARBA" id="ARBA00023052"/>
    </source>
</evidence>
<comment type="cofactor">
    <cofactor evidence="9">
        <name>Mg(2+)</name>
        <dbReference type="ChEBI" id="CHEBI:18420"/>
    </cofactor>
    <text evidence="9">Binds 1 Mg(2+) per subunit.</text>
</comment>
<comment type="cofactor">
    <cofactor evidence="2">
        <name>thiamine diphosphate</name>
        <dbReference type="ChEBI" id="CHEBI:58937"/>
    </cofactor>
</comment>
<dbReference type="Pfam" id="PF02776">
    <property type="entry name" value="TPP_enzyme_N"/>
    <property type="match status" value="1"/>
</dbReference>
<evidence type="ECO:0000313" key="14">
    <source>
        <dbReference type="EMBL" id="SEA67795.1"/>
    </source>
</evidence>
<dbReference type="GO" id="GO:0000287">
    <property type="term" value="F:magnesium ion binding"/>
    <property type="evidence" value="ECO:0007669"/>
    <property type="project" value="InterPro"/>
</dbReference>
<dbReference type="AlphaFoldDB" id="A0A1H4D4W1"/>
<evidence type="ECO:0000256" key="4">
    <source>
        <dbReference type="ARBA" id="ARBA00022723"/>
    </source>
</evidence>
<feature type="domain" description="Thiamine pyrophosphate enzyme central" evidence="11">
    <location>
        <begin position="200"/>
        <end position="317"/>
    </location>
</feature>
<dbReference type="Proteomes" id="UP000187280">
    <property type="component" value="Unassembled WGS sequence"/>
</dbReference>
<dbReference type="CDD" id="cd02005">
    <property type="entry name" value="TPP_PDC_IPDC"/>
    <property type="match status" value="1"/>
</dbReference>
<dbReference type="GO" id="GO:0004737">
    <property type="term" value="F:pyruvate decarboxylase activity"/>
    <property type="evidence" value="ECO:0007669"/>
    <property type="project" value="TreeGrafter"/>
</dbReference>
<evidence type="ECO:0000256" key="2">
    <source>
        <dbReference type="ARBA" id="ARBA00001964"/>
    </source>
</evidence>
<feature type="binding site" evidence="9">
    <location>
        <position position="456"/>
    </location>
    <ligand>
        <name>Mg(2+)</name>
        <dbReference type="ChEBI" id="CHEBI:18420"/>
    </ligand>
</feature>
<dbReference type="GO" id="GO:0000949">
    <property type="term" value="P:aromatic amino acid family catabolic process to alcohol via Ehrlich pathway"/>
    <property type="evidence" value="ECO:0007669"/>
    <property type="project" value="TreeGrafter"/>
</dbReference>
<dbReference type="InterPro" id="IPR029061">
    <property type="entry name" value="THDP-binding"/>
</dbReference>
<proteinExistence type="inferred from homology"/>
<dbReference type="EMBL" id="FNQS01000007">
    <property type="protein sequence ID" value="SEA67795.1"/>
    <property type="molecule type" value="Genomic_DNA"/>
</dbReference>
<dbReference type="STRING" id="71657.SAMN02982996_02169"/>
<keyword evidence="7 10" id="KW-0786">Thiamine pyrophosphate</keyword>
<dbReference type="eggNOG" id="COG3961">
    <property type="taxonomic scope" value="Bacteria"/>
</dbReference>
<feature type="binding site" evidence="9">
    <location>
        <position position="458"/>
    </location>
    <ligand>
        <name>Mg(2+)</name>
        <dbReference type="ChEBI" id="CHEBI:18420"/>
    </ligand>
</feature>
<dbReference type="PROSITE" id="PS00187">
    <property type="entry name" value="TPP_ENZYMES"/>
    <property type="match status" value="1"/>
</dbReference>
<dbReference type="PANTHER" id="PTHR43452:SF30">
    <property type="entry name" value="PYRUVATE DECARBOXYLASE ISOZYME 1-RELATED"/>
    <property type="match status" value="1"/>
</dbReference>
<dbReference type="Pfam" id="PF02775">
    <property type="entry name" value="TPP_enzyme_C"/>
    <property type="match status" value="1"/>
</dbReference>
<comment type="similarity">
    <text evidence="3 10">Belongs to the TPP enzyme family.</text>
</comment>
<dbReference type="RefSeq" id="WP_026742224.1">
    <property type="nucleotide sequence ID" value="NZ_FNQS01000007.1"/>
</dbReference>
<reference evidence="14 15" key="1">
    <citation type="submission" date="2016-10" db="EMBL/GenBank/DDBJ databases">
        <authorList>
            <person name="de Groot N.N."/>
        </authorList>
    </citation>
    <scope>NUCLEOTIDE SEQUENCE [LARGE SCALE GENOMIC DNA]</scope>
    <source>
        <strain evidence="14 15">ATCC 29281</strain>
    </source>
</reference>
<protein>
    <submittedName>
        <fullName evidence="14">Indolepyruvate decarboxylase</fullName>
    </submittedName>
</protein>
<dbReference type="InterPro" id="IPR047214">
    <property type="entry name" value="TPP_PDC_IPDC"/>
</dbReference>
<evidence type="ECO:0000256" key="10">
    <source>
        <dbReference type="RuleBase" id="RU362132"/>
    </source>
</evidence>
<keyword evidence="8" id="KW-0456">Lyase</keyword>
<dbReference type="InterPro" id="IPR029035">
    <property type="entry name" value="DHS-like_NAD/FAD-binding_dom"/>
</dbReference>
<keyword evidence="4 9" id="KW-0479">Metal-binding</keyword>
<dbReference type="SUPFAM" id="SSF52467">
    <property type="entry name" value="DHS-like NAD/FAD-binding domain"/>
    <property type="match status" value="1"/>
</dbReference>
<dbReference type="Pfam" id="PF00205">
    <property type="entry name" value="TPP_enzyme_M"/>
    <property type="match status" value="1"/>
</dbReference>
<accession>A0A1H4D4W1</accession>
<name>A0A1H4D4W1_9GAMM</name>
<keyword evidence="14" id="KW-0670">Pyruvate</keyword>
<evidence type="ECO:0000256" key="8">
    <source>
        <dbReference type="ARBA" id="ARBA00023239"/>
    </source>
</evidence>
<evidence type="ECO:0000259" key="11">
    <source>
        <dbReference type="Pfam" id="PF00205"/>
    </source>
</evidence>
<dbReference type="Gene3D" id="3.40.50.1220">
    <property type="entry name" value="TPP-binding domain"/>
    <property type="match status" value="1"/>
</dbReference>
<dbReference type="GO" id="GO:0005829">
    <property type="term" value="C:cytosol"/>
    <property type="evidence" value="ECO:0007669"/>
    <property type="project" value="TreeGrafter"/>
</dbReference>
<organism evidence="14 15">
    <name type="scientific">Lonsdalea quercina</name>
    <dbReference type="NCBI Taxonomy" id="71657"/>
    <lineage>
        <taxon>Bacteria</taxon>
        <taxon>Pseudomonadati</taxon>
        <taxon>Pseudomonadota</taxon>
        <taxon>Gammaproteobacteria</taxon>
        <taxon>Enterobacterales</taxon>
        <taxon>Pectobacteriaceae</taxon>
        <taxon>Lonsdalea</taxon>
    </lineage>
</organism>
<dbReference type="GO" id="GO:0030976">
    <property type="term" value="F:thiamine pyrophosphate binding"/>
    <property type="evidence" value="ECO:0007669"/>
    <property type="project" value="InterPro"/>
</dbReference>
<feature type="binding site" evidence="9">
    <location>
        <position position="429"/>
    </location>
    <ligand>
        <name>Mg(2+)</name>
        <dbReference type="ChEBI" id="CHEBI:18420"/>
    </ligand>
</feature>
<dbReference type="InterPro" id="IPR012110">
    <property type="entry name" value="PDC/IPDC-like"/>
</dbReference>
<evidence type="ECO:0000256" key="3">
    <source>
        <dbReference type="ARBA" id="ARBA00007812"/>
    </source>
</evidence>
<dbReference type="FunFam" id="3.40.50.970:FF:000024">
    <property type="entry name" value="Pyruvate decarboxylase isozyme"/>
    <property type="match status" value="1"/>
</dbReference>
<evidence type="ECO:0000259" key="12">
    <source>
        <dbReference type="Pfam" id="PF02775"/>
    </source>
</evidence>
<dbReference type="Gene3D" id="3.40.50.970">
    <property type="match status" value="2"/>
</dbReference>
<dbReference type="PANTHER" id="PTHR43452">
    <property type="entry name" value="PYRUVATE DECARBOXYLASE"/>
    <property type="match status" value="1"/>
</dbReference>
<gene>
    <name evidence="14" type="ORF">SAMN02982996_02169</name>
</gene>
<dbReference type="InterPro" id="IPR012000">
    <property type="entry name" value="Thiamin_PyroP_enz_cen_dom"/>
</dbReference>
<keyword evidence="15" id="KW-1185">Reference proteome</keyword>
<dbReference type="InterPro" id="IPR047213">
    <property type="entry name" value="TPP_PYR_PDC_IPDC-like"/>
</dbReference>
<dbReference type="InterPro" id="IPR011766">
    <property type="entry name" value="TPP_enzyme_TPP-bd"/>
</dbReference>
<sequence>MKMTIGAFVLAQLKALSIRTVFGVPGDYNLELLELIEHDEQIDFVGSCNELNAGYAADGYARIHGVSALVATYGVGDLAVLSAIAGAYAESVPIILLTGAPPLYAREYRILLHHSLADGQLDHDMICFRQFTADQLLITPENAAQSIPRVISRAWVEKKPVYLQLPSDISDVEIEVPDTPYDYVMPQSDVRRLQMAADALSHRLQQAERPVMLVDHAVARFGLSERLCAFARRFSIPIVSMSTAKGVIPENDPLWLGSYNGDLSRPDVLRRLEETDCTLSFGVKPIDLNTNFFYTSPLFKEVIHIAPYSLTMEADFYPAVATGDLLRAVMLALPERTSERPVVGAPTEVSEAAWGQQAFWQRIQTFIQPDDVVVVDIGTSNAGVMGLPLPDGVTVVGQPLWGAIGYSLPALLGTMLAAPQRRHVLFVGDGAFQISCQELATLMRLGLAPVIFLLNNNGYTIERYILGKRSSYNTIPAMRYTELLHAMEGGDDVVGAVVENSAQLDAALEQAERAQSLTLIEVRLSDLDSPAALKTLCGHCRRFNFGIRAPRLP</sequence>
<keyword evidence="6 9" id="KW-0460">Magnesium</keyword>
<dbReference type="InterPro" id="IPR012001">
    <property type="entry name" value="Thiamin_PyroP_enz_TPP-bd_dom"/>
</dbReference>
<feature type="domain" description="Thiamine pyrophosphate enzyme N-terminal TPP-binding" evidence="13">
    <location>
        <begin position="3"/>
        <end position="113"/>
    </location>
</feature>
<evidence type="ECO:0000256" key="5">
    <source>
        <dbReference type="ARBA" id="ARBA00022793"/>
    </source>
</evidence>
<evidence type="ECO:0000256" key="6">
    <source>
        <dbReference type="ARBA" id="ARBA00022842"/>
    </source>
</evidence>
<feature type="domain" description="Thiamine pyrophosphate enzyme TPP-binding" evidence="12">
    <location>
        <begin position="394"/>
        <end position="522"/>
    </location>
</feature>
<dbReference type="PIRSF" id="PIRSF036565">
    <property type="entry name" value="Pyruvt_ip_decrb"/>
    <property type="match status" value="1"/>
</dbReference>
<comment type="cofactor">
    <cofactor evidence="1">
        <name>a metal cation</name>
        <dbReference type="ChEBI" id="CHEBI:25213"/>
    </cofactor>
</comment>
<dbReference type="CDD" id="cd07038">
    <property type="entry name" value="TPP_PYR_PDC_IPDC_like"/>
    <property type="match status" value="1"/>
</dbReference>
<dbReference type="SUPFAM" id="SSF52518">
    <property type="entry name" value="Thiamin diphosphate-binding fold (THDP-binding)"/>
    <property type="match status" value="2"/>
</dbReference>
<dbReference type="GeneID" id="97765040"/>
<evidence type="ECO:0000256" key="1">
    <source>
        <dbReference type="ARBA" id="ARBA00001920"/>
    </source>
</evidence>
<evidence type="ECO:0000259" key="13">
    <source>
        <dbReference type="Pfam" id="PF02776"/>
    </source>
</evidence>